<sequence length="27" mass="3294">MVVYLCCSSSYFAQLRSQIFFFFQQLH</sequence>
<proteinExistence type="predicted"/>
<evidence type="ECO:0000313" key="2">
    <source>
        <dbReference type="Proteomes" id="UP000663760"/>
    </source>
</evidence>
<protein>
    <submittedName>
        <fullName evidence="1">Uncharacterized protein</fullName>
    </submittedName>
</protein>
<gene>
    <name evidence="1" type="ORF">SI8410_09012642</name>
</gene>
<dbReference type="Proteomes" id="UP000663760">
    <property type="component" value="Chromosome 9"/>
</dbReference>
<evidence type="ECO:0000313" key="1">
    <source>
        <dbReference type="EMBL" id="CAA7401964.1"/>
    </source>
</evidence>
<reference evidence="1" key="1">
    <citation type="submission" date="2020-02" db="EMBL/GenBank/DDBJ databases">
        <authorList>
            <person name="Scholz U."/>
            <person name="Mascher M."/>
            <person name="Fiebig A."/>
        </authorList>
    </citation>
    <scope>NUCLEOTIDE SEQUENCE</scope>
</reference>
<dbReference type="EMBL" id="LR746272">
    <property type="protein sequence ID" value="CAA7401964.1"/>
    <property type="molecule type" value="Genomic_DNA"/>
</dbReference>
<name>A0A7I8KYC8_SPIIN</name>
<keyword evidence="2" id="KW-1185">Reference proteome</keyword>
<accession>A0A7I8KYC8</accession>
<dbReference type="AlphaFoldDB" id="A0A7I8KYC8"/>
<organism evidence="1 2">
    <name type="scientific">Spirodela intermedia</name>
    <name type="common">Intermediate duckweed</name>
    <dbReference type="NCBI Taxonomy" id="51605"/>
    <lineage>
        <taxon>Eukaryota</taxon>
        <taxon>Viridiplantae</taxon>
        <taxon>Streptophyta</taxon>
        <taxon>Embryophyta</taxon>
        <taxon>Tracheophyta</taxon>
        <taxon>Spermatophyta</taxon>
        <taxon>Magnoliopsida</taxon>
        <taxon>Liliopsida</taxon>
        <taxon>Araceae</taxon>
        <taxon>Lemnoideae</taxon>
        <taxon>Spirodela</taxon>
    </lineage>
</organism>